<dbReference type="CDD" id="cd22157">
    <property type="entry name" value="F-box_AtFBW1-like"/>
    <property type="match status" value="1"/>
</dbReference>
<dbReference type="InterPro" id="IPR050796">
    <property type="entry name" value="SCF_F-box_component"/>
</dbReference>
<feature type="region of interest" description="Disordered" evidence="1">
    <location>
        <begin position="1"/>
        <end position="50"/>
    </location>
</feature>
<dbReference type="SMART" id="SM00256">
    <property type="entry name" value="FBOX"/>
    <property type="match status" value="1"/>
</dbReference>
<dbReference type="InterPro" id="IPR006527">
    <property type="entry name" value="F-box-assoc_dom_typ1"/>
</dbReference>
<evidence type="ECO:0000313" key="4">
    <source>
        <dbReference type="Proteomes" id="UP001054252"/>
    </source>
</evidence>
<protein>
    <recommendedName>
        <fullName evidence="2">F-box domain-containing protein</fullName>
    </recommendedName>
</protein>
<dbReference type="SUPFAM" id="SSF81383">
    <property type="entry name" value="F-box domain"/>
    <property type="match status" value="1"/>
</dbReference>
<evidence type="ECO:0000313" key="3">
    <source>
        <dbReference type="EMBL" id="GKV38579.1"/>
    </source>
</evidence>
<gene>
    <name evidence="3" type="ORF">SLEP1_g46469</name>
</gene>
<comment type="caution">
    <text evidence="3">The sequence shown here is derived from an EMBL/GenBank/DDBJ whole genome shotgun (WGS) entry which is preliminary data.</text>
</comment>
<sequence length="398" mass="45605">MFRVVEEGYNALPSLHPSPERQARKRVHRETQTEVEPQSHKTARSLRTPPPIPDNVAEDVLLRLPVKCLIRFRCVCKSWNALTRDSSFVNKHLAESVRNPKLTGQRVWLSCRSRLNEYTFKTCSPYSLLNQPFTDPNAFDFNYPFWYFWGRNRIVGCCNGLICMTTDYAKVIVFNLGLREINKLPDYFPGVFGFGYDSSNNDYKVVCKDTYTSLRVYSLRTNSWRTHDYAFDLPDGRCNSEYVGGTLNWLVSCREQIVSIDLATETIMEVLQPDYGDGVKQGKLGLGVLQGCLCVVCDNSNQYADVWIMRQHGVRDSSTKMVSIRYPLNLKNSFPLNPLFISEKGEILFQWHFTMTIYNTKENSFRAPLLPDLSPPACSVAARIYSETLVSPTTGNWN</sequence>
<organism evidence="3 4">
    <name type="scientific">Rubroshorea leprosula</name>
    <dbReference type="NCBI Taxonomy" id="152421"/>
    <lineage>
        <taxon>Eukaryota</taxon>
        <taxon>Viridiplantae</taxon>
        <taxon>Streptophyta</taxon>
        <taxon>Embryophyta</taxon>
        <taxon>Tracheophyta</taxon>
        <taxon>Spermatophyta</taxon>
        <taxon>Magnoliopsida</taxon>
        <taxon>eudicotyledons</taxon>
        <taxon>Gunneridae</taxon>
        <taxon>Pentapetalae</taxon>
        <taxon>rosids</taxon>
        <taxon>malvids</taxon>
        <taxon>Malvales</taxon>
        <taxon>Dipterocarpaceae</taxon>
        <taxon>Rubroshorea</taxon>
    </lineage>
</organism>
<dbReference type="PANTHER" id="PTHR31672">
    <property type="entry name" value="BNACNNG10540D PROTEIN"/>
    <property type="match status" value="1"/>
</dbReference>
<evidence type="ECO:0000259" key="2">
    <source>
        <dbReference type="SMART" id="SM00256"/>
    </source>
</evidence>
<dbReference type="Pfam" id="PF00646">
    <property type="entry name" value="F-box"/>
    <property type="match status" value="1"/>
</dbReference>
<dbReference type="InterPro" id="IPR017451">
    <property type="entry name" value="F-box-assoc_interact_dom"/>
</dbReference>
<dbReference type="Pfam" id="PF07734">
    <property type="entry name" value="FBA_1"/>
    <property type="match status" value="1"/>
</dbReference>
<evidence type="ECO:0000256" key="1">
    <source>
        <dbReference type="SAM" id="MobiDB-lite"/>
    </source>
</evidence>
<dbReference type="InterPro" id="IPR036047">
    <property type="entry name" value="F-box-like_dom_sf"/>
</dbReference>
<reference evidence="3 4" key="1">
    <citation type="journal article" date="2021" name="Commun. Biol.">
        <title>The genome of Shorea leprosula (Dipterocarpaceae) highlights the ecological relevance of drought in aseasonal tropical rainforests.</title>
        <authorList>
            <person name="Ng K.K.S."/>
            <person name="Kobayashi M.J."/>
            <person name="Fawcett J.A."/>
            <person name="Hatakeyama M."/>
            <person name="Paape T."/>
            <person name="Ng C.H."/>
            <person name="Ang C.C."/>
            <person name="Tnah L.H."/>
            <person name="Lee C.T."/>
            <person name="Nishiyama T."/>
            <person name="Sese J."/>
            <person name="O'Brien M.J."/>
            <person name="Copetti D."/>
            <person name="Mohd Noor M.I."/>
            <person name="Ong R.C."/>
            <person name="Putra M."/>
            <person name="Sireger I.Z."/>
            <person name="Indrioko S."/>
            <person name="Kosugi Y."/>
            <person name="Izuno A."/>
            <person name="Isagi Y."/>
            <person name="Lee S.L."/>
            <person name="Shimizu K.K."/>
        </authorList>
    </citation>
    <scope>NUCLEOTIDE SEQUENCE [LARGE SCALE GENOMIC DNA]</scope>
    <source>
        <strain evidence="3">214</strain>
    </source>
</reference>
<dbReference type="EMBL" id="BPVZ01000129">
    <property type="protein sequence ID" value="GKV38579.1"/>
    <property type="molecule type" value="Genomic_DNA"/>
</dbReference>
<dbReference type="PANTHER" id="PTHR31672:SF13">
    <property type="entry name" value="F-BOX PROTEIN CPR30-LIKE"/>
    <property type="match status" value="1"/>
</dbReference>
<keyword evidence="4" id="KW-1185">Reference proteome</keyword>
<dbReference type="Proteomes" id="UP001054252">
    <property type="component" value="Unassembled WGS sequence"/>
</dbReference>
<dbReference type="NCBIfam" id="TIGR01640">
    <property type="entry name" value="F_box_assoc_1"/>
    <property type="match status" value="1"/>
</dbReference>
<dbReference type="AlphaFoldDB" id="A0AAV5LN67"/>
<dbReference type="InterPro" id="IPR001810">
    <property type="entry name" value="F-box_dom"/>
</dbReference>
<feature type="domain" description="F-box" evidence="2">
    <location>
        <begin position="52"/>
        <end position="92"/>
    </location>
</feature>
<accession>A0AAV5LN67</accession>
<name>A0AAV5LN67_9ROSI</name>
<dbReference type="Gene3D" id="1.20.1280.50">
    <property type="match status" value="1"/>
</dbReference>
<proteinExistence type="predicted"/>